<accession>A0A1S2YWX1</accession>
<keyword evidence="4" id="KW-1185">Reference proteome</keyword>
<evidence type="ECO:0000313" key="5">
    <source>
        <dbReference type="RefSeq" id="XP_004511244.1"/>
    </source>
</evidence>
<name>A0A1S2YWX1_CICAR</name>
<comment type="similarity">
    <text evidence="1">Belongs to the plant acyltransferase family.</text>
</comment>
<dbReference type="GeneID" id="101497681"/>
<dbReference type="Pfam" id="PF02458">
    <property type="entry name" value="Transferase"/>
    <property type="match status" value="1"/>
</dbReference>
<dbReference type="InterPro" id="IPR023213">
    <property type="entry name" value="CAT-like_dom_sf"/>
</dbReference>
<evidence type="ECO:0000256" key="3">
    <source>
        <dbReference type="ARBA" id="ARBA00023315"/>
    </source>
</evidence>
<evidence type="ECO:0000313" key="4">
    <source>
        <dbReference type="Proteomes" id="UP000087171"/>
    </source>
</evidence>
<dbReference type="PANTHER" id="PTHR31623:SF122">
    <property type="entry name" value="HXXXD-TYPE ACYL-TRANSFERASE FAMILY PROTEIN"/>
    <property type="match status" value="1"/>
</dbReference>
<evidence type="ECO:0000256" key="2">
    <source>
        <dbReference type="ARBA" id="ARBA00022679"/>
    </source>
</evidence>
<reference evidence="5" key="2">
    <citation type="submission" date="2025-08" db="UniProtKB">
        <authorList>
            <consortium name="RefSeq"/>
        </authorList>
    </citation>
    <scope>IDENTIFICATION</scope>
    <source>
        <tissue evidence="5">Etiolated seedlings</tissue>
    </source>
</reference>
<dbReference type="RefSeq" id="XP_004511244.1">
    <property type="nucleotide sequence ID" value="XM_004511187.2"/>
</dbReference>
<dbReference type="PANTHER" id="PTHR31623">
    <property type="entry name" value="F21J9.9"/>
    <property type="match status" value="1"/>
</dbReference>
<protein>
    <submittedName>
        <fullName evidence="5">Vinorine synthase-like</fullName>
    </submittedName>
</protein>
<organism evidence="4 5">
    <name type="scientific">Cicer arietinum</name>
    <name type="common">Chickpea</name>
    <name type="synonym">Garbanzo</name>
    <dbReference type="NCBI Taxonomy" id="3827"/>
    <lineage>
        <taxon>Eukaryota</taxon>
        <taxon>Viridiplantae</taxon>
        <taxon>Streptophyta</taxon>
        <taxon>Embryophyta</taxon>
        <taxon>Tracheophyta</taxon>
        <taxon>Spermatophyta</taxon>
        <taxon>Magnoliopsida</taxon>
        <taxon>eudicotyledons</taxon>
        <taxon>Gunneridae</taxon>
        <taxon>Pentapetalae</taxon>
        <taxon>rosids</taxon>
        <taxon>fabids</taxon>
        <taxon>Fabales</taxon>
        <taxon>Fabaceae</taxon>
        <taxon>Papilionoideae</taxon>
        <taxon>50 kb inversion clade</taxon>
        <taxon>NPAAA clade</taxon>
        <taxon>Hologalegina</taxon>
        <taxon>IRL clade</taxon>
        <taxon>Cicereae</taxon>
        <taxon>Cicer</taxon>
    </lineage>
</organism>
<dbReference type="KEGG" id="cam:101497681"/>
<gene>
    <name evidence="5" type="primary">LOC101497681</name>
</gene>
<keyword evidence="2" id="KW-0808">Transferase</keyword>
<dbReference type="Gene3D" id="3.30.559.10">
    <property type="entry name" value="Chloramphenicol acetyltransferase-like domain"/>
    <property type="match status" value="2"/>
</dbReference>
<dbReference type="AlphaFoldDB" id="A0A1S2YWX1"/>
<dbReference type="OrthoDB" id="671439at2759"/>
<keyword evidence="3" id="KW-0012">Acyltransferase</keyword>
<sequence>MEIELVSRETIKPSSPTPPHLRIYPFSFIDNILVCVVPLIFFYNPNDNNDQNSKISQLKKSLSLVLSKYYCFAGRFKDNITIECNDQGVPLLVTKIKNKLSEILQNPTENLLNPLFPDELQWTDTDKTAALISIQINCFECGGIAISICISHKCGDAATLFNFMNDWSSINKKLEEKEEGLLILPFSLLDGGTTIFSQKNLPIVPETVHMREKSVVCKRIVFQPSMIKFLKEMATSSSIHSPTRVQVVIAWIYKHVVSAMGLNLKTVPFSIAVDLRKRMIPPLSEKSVGNLIWFLTTFPDKEEMEVKDLVCKIKEGLSEFCNVCPKLFGGRDEDSLSSIHEFLKKITEPKTKKGTVINFTSWCNFPIYEADFGWGKPTWVTTYRCSWKNLIILMDTSDRNGVVANVNLEENVMAKFEHEVELLQLASLNPTNVGQSSGL</sequence>
<dbReference type="eggNOG" id="ENOG502QYCI">
    <property type="taxonomic scope" value="Eukaryota"/>
</dbReference>
<evidence type="ECO:0000256" key="1">
    <source>
        <dbReference type="ARBA" id="ARBA00009861"/>
    </source>
</evidence>
<dbReference type="PaxDb" id="3827-XP_004511244.1"/>
<reference evidence="4" key="1">
    <citation type="journal article" date="2013" name="Nat. Biotechnol.">
        <title>Draft genome sequence of chickpea (Cicer arietinum) provides a resource for trait improvement.</title>
        <authorList>
            <person name="Varshney R.K."/>
            <person name="Song C."/>
            <person name="Saxena R.K."/>
            <person name="Azam S."/>
            <person name="Yu S."/>
            <person name="Sharpe A.G."/>
            <person name="Cannon S."/>
            <person name="Baek J."/>
            <person name="Rosen B.D."/>
            <person name="Tar'an B."/>
            <person name="Millan T."/>
            <person name="Zhang X."/>
            <person name="Ramsay L.D."/>
            <person name="Iwata A."/>
            <person name="Wang Y."/>
            <person name="Nelson W."/>
            <person name="Farmer A.D."/>
            <person name="Gaur P.M."/>
            <person name="Soderlund C."/>
            <person name="Penmetsa R.V."/>
            <person name="Xu C."/>
            <person name="Bharti A.K."/>
            <person name="He W."/>
            <person name="Winter P."/>
            <person name="Zhao S."/>
            <person name="Hane J.K."/>
            <person name="Carrasquilla-Garcia N."/>
            <person name="Condie J.A."/>
            <person name="Upadhyaya H.D."/>
            <person name="Luo M.C."/>
            <person name="Thudi M."/>
            <person name="Gowda C.L."/>
            <person name="Singh N.P."/>
            <person name="Lichtenzveig J."/>
            <person name="Gali K.K."/>
            <person name="Rubio J."/>
            <person name="Nadarajan N."/>
            <person name="Dolezel J."/>
            <person name="Bansal K.C."/>
            <person name="Xu X."/>
            <person name="Edwards D."/>
            <person name="Zhang G."/>
            <person name="Kahl G."/>
            <person name="Gil J."/>
            <person name="Singh K.B."/>
            <person name="Datta S.K."/>
            <person name="Jackson S.A."/>
            <person name="Wang J."/>
            <person name="Cook D.R."/>
        </authorList>
    </citation>
    <scope>NUCLEOTIDE SEQUENCE [LARGE SCALE GENOMIC DNA]</scope>
    <source>
        <strain evidence="4">cv. CDC Frontier</strain>
    </source>
</reference>
<dbReference type="GO" id="GO:0016746">
    <property type="term" value="F:acyltransferase activity"/>
    <property type="evidence" value="ECO:0007669"/>
    <property type="project" value="UniProtKB-KW"/>
</dbReference>
<dbReference type="Proteomes" id="UP000087171">
    <property type="component" value="Chromosome Ca7"/>
</dbReference>
<proteinExistence type="inferred from homology"/>